<evidence type="ECO:0000256" key="1">
    <source>
        <dbReference type="ARBA" id="ARBA00005437"/>
    </source>
</evidence>
<accession>A0A8K0MPB8</accession>
<protein>
    <recommendedName>
        <fullName evidence="4">Protein LURP-one-related 5-like</fullName>
    </recommendedName>
</protein>
<proteinExistence type="inferred from homology"/>
<comment type="caution">
    <text evidence="2">The sequence shown here is derived from an EMBL/GenBank/DDBJ whole genome shotgun (WGS) entry which is preliminary data.</text>
</comment>
<dbReference type="InterPro" id="IPR025659">
    <property type="entry name" value="Tubby-like_C"/>
</dbReference>
<dbReference type="Pfam" id="PF04525">
    <property type="entry name" value="LOR"/>
    <property type="match status" value="1"/>
</dbReference>
<dbReference type="Proteomes" id="UP000796880">
    <property type="component" value="Unassembled WGS sequence"/>
</dbReference>
<gene>
    <name evidence="2" type="ORF">FNV43_RR04167</name>
</gene>
<evidence type="ECO:0000313" key="2">
    <source>
        <dbReference type="EMBL" id="KAF3453726.1"/>
    </source>
</evidence>
<name>A0A8K0MPB8_9ROSA</name>
<reference evidence="2" key="1">
    <citation type="submission" date="2020-03" db="EMBL/GenBank/DDBJ databases">
        <title>A high-quality chromosome-level genome assembly of a woody plant with both climbing and erect habits, Rhamnella rubrinervis.</title>
        <authorList>
            <person name="Lu Z."/>
            <person name="Yang Y."/>
            <person name="Zhu X."/>
            <person name="Sun Y."/>
        </authorList>
    </citation>
    <scope>NUCLEOTIDE SEQUENCE</scope>
    <source>
        <strain evidence="2">BYM</strain>
        <tissue evidence="2">Leaf</tissue>
    </source>
</reference>
<comment type="similarity">
    <text evidence="1">Belongs to the LOR family.</text>
</comment>
<dbReference type="InterPro" id="IPR007612">
    <property type="entry name" value="LOR"/>
</dbReference>
<dbReference type="EMBL" id="VOIH02000002">
    <property type="protein sequence ID" value="KAF3453726.1"/>
    <property type="molecule type" value="Genomic_DNA"/>
</dbReference>
<keyword evidence="3" id="KW-1185">Reference proteome</keyword>
<dbReference type="AlphaFoldDB" id="A0A8K0MPB8"/>
<dbReference type="Gene3D" id="2.40.160.200">
    <property type="entry name" value="LURP1-related"/>
    <property type="match status" value="1"/>
</dbReference>
<evidence type="ECO:0000313" key="3">
    <source>
        <dbReference type="Proteomes" id="UP000796880"/>
    </source>
</evidence>
<evidence type="ECO:0008006" key="4">
    <source>
        <dbReference type="Google" id="ProtNLM"/>
    </source>
</evidence>
<dbReference type="InterPro" id="IPR038595">
    <property type="entry name" value="LOR_sf"/>
</dbReference>
<dbReference type="OrthoDB" id="677463at2759"/>
<dbReference type="PANTHER" id="PTHR31087:SF89">
    <property type="entry name" value="PROTEIN LURP-ONE-RELATED 5-LIKE"/>
    <property type="match status" value="1"/>
</dbReference>
<dbReference type="SUPFAM" id="SSF54518">
    <property type="entry name" value="Tubby C-terminal domain-like"/>
    <property type="match status" value="1"/>
</dbReference>
<organism evidence="2 3">
    <name type="scientific">Rhamnella rubrinervis</name>
    <dbReference type="NCBI Taxonomy" id="2594499"/>
    <lineage>
        <taxon>Eukaryota</taxon>
        <taxon>Viridiplantae</taxon>
        <taxon>Streptophyta</taxon>
        <taxon>Embryophyta</taxon>
        <taxon>Tracheophyta</taxon>
        <taxon>Spermatophyta</taxon>
        <taxon>Magnoliopsida</taxon>
        <taxon>eudicotyledons</taxon>
        <taxon>Gunneridae</taxon>
        <taxon>Pentapetalae</taxon>
        <taxon>rosids</taxon>
        <taxon>fabids</taxon>
        <taxon>Rosales</taxon>
        <taxon>Rhamnaceae</taxon>
        <taxon>rhamnoid group</taxon>
        <taxon>Rhamneae</taxon>
        <taxon>Rhamnella</taxon>
    </lineage>
</organism>
<sequence length="214" mass="23813">MNSRVGIVNERYCYREETHLTVHKTSVFFPGDGFIVYDPHGHLLFRFDSYGPDSGPKDELVLMDAAGKCLLTLSRKKPSLHRRWEGFVGERKGDEGPVFSVHRSSIIGRSSVVVEVYGDKDEEYHIEGSYTQRCCTIYKSLPESSSREATAEIKRKVDPSTHVKLGKDVFALHLKPGFDGAFAMGLVLILDQMYGDNADADAPEVGPTPEDSSP</sequence>
<dbReference type="PANTHER" id="PTHR31087">
    <property type="match status" value="1"/>
</dbReference>